<dbReference type="InterPro" id="IPR046341">
    <property type="entry name" value="SET_dom_sf"/>
</dbReference>
<name>A0AAW1SCX0_9CHLO</name>
<dbReference type="InterPro" id="IPR050600">
    <property type="entry name" value="SETD3_SETD6_MTase"/>
</dbReference>
<dbReference type="Proteomes" id="UP001485043">
    <property type="component" value="Unassembled WGS sequence"/>
</dbReference>
<evidence type="ECO:0000313" key="2">
    <source>
        <dbReference type="EMBL" id="KAK9843384.1"/>
    </source>
</evidence>
<dbReference type="CDD" id="cd10527">
    <property type="entry name" value="SET_LSMT"/>
    <property type="match status" value="1"/>
</dbReference>
<dbReference type="EMBL" id="JALJOV010001694">
    <property type="protein sequence ID" value="KAK9843384.1"/>
    <property type="molecule type" value="Genomic_DNA"/>
</dbReference>
<keyword evidence="3" id="KW-1185">Reference proteome</keyword>
<feature type="region of interest" description="Disordered" evidence="1">
    <location>
        <begin position="456"/>
        <end position="478"/>
    </location>
</feature>
<feature type="region of interest" description="Disordered" evidence="1">
    <location>
        <begin position="250"/>
        <end position="317"/>
    </location>
</feature>
<comment type="caution">
    <text evidence="2">The sequence shown here is derived from an EMBL/GenBank/DDBJ whole genome shotgun (WGS) entry which is preliminary data.</text>
</comment>
<sequence>MLSIPAPLVLTDAEHDKTTDIPWSGYLAVRLLQICKASRIQKEEQDDLSCTWVQALPKQIHLPWIHYSQEELETCGHPDTLEEARQLREIHENGWQALAPDVEALGYGRAEYDWAVAVMHSRSFIIDGGTHVIVPGIDMCNHSLQPSAAVRHVQNPDACQGNQAAEEVAPPAAYAPPAFELLAGDQGIRAGEAVTISYGPWPNDVFYLFFGFIPENNPHDTLVMFSDLQEMVEFYDILIAERLPAADPASAIGTDSVSPAPDSASQEASPEPDDSTAGTDAPQPRVTAQPRVNGVETLPDQLLDRLREPDPLPGTGPRVIREQLQEHAEDDTGKPLIARLPEQLQRQVQAKLKRLKLAAAAAELSQSEDDEASIRLSRIRSHLTAEARTRSLQDRLGDQRWDRLVVSATGFEGRLLEATSALLQLDPALTGQAELTLGTYLGQRCKQLYAELAGGDMPQSSQEIHQTDNGEAASAQDPSVPLNMRSQATQLSMQFLQAKLLILTNALAAVGV</sequence>
<feature type="compositionally biased region" description="Polar residues" evidence="1">
    <location>
        <begin position="253"/>
        <end position="268"/>
    </location>
</feature>
<evidence type="ECO:0000313" key="3">
    <source>
        <dbReference type="Proteomes" id="UP001485043"/>
    </source>
</evidence>
<evidence type="ECO:0008006" key="4">
    <source>
        <dbReference type="Google" id="ProtNLM"/>
    </source>
</evidence>
<accession>A0AAW1SCX0</accession>
<dbReference type="PANTHER" id="PTHR13271">
    <property type="entry name" value="UNCHARACTERIZED PUTATIVE METHYLTRANSFERASE"/>
    <property type="match status" value="1"/>
</dbReference>
<feature type="compositionally biased region" description="Polar residues" evidence="1">
    <location>
        <begin position="458"/>
        <end position="469"/>
    </location>
</feature>
<evidence type="ECO:0000256" key="1">
    <source>
        <dbReference type="SAM" id="MobiDB-lite"/>
    </source>
</evidence>
<reference evidence="2 3" key="1">
    <citation type="journal article" date="2024" name="Nat. Commun.">
        <title>Phylogenomics reveals the evolutionary origins of lichenization in chlorophyte algae.</title>
        <authorList>
            <person name="Puginier C."/>
            <person name="Libourel C."/>
            <person name="Otte J."/>
            <person name="Skaloud P."/>
            <person name="Haon M."/>
            <person name="Grisel S."/>
            <person name="Petersen M."/>
            <person name="Berrin J.G."/>
            <person name="Delaux P.M."/>
            <person name="Dal Grande F."/>
            <person name="Keller J."/>
        </authorList>
    </citation>
    <scope>NUCLEOTIDE SEQUENCE [LARGE SCALE GENOMIC DNA]</scope>
    <source>
        <strain evidence="2 3">SAG 2523</strain>
    </source>
</reference>
<organism evidence="2 3">
    <name type="scientific">Apatococcus fuscideae</name>
    <dbReference type="NCBI Taxonomy" id="2026836"/>
    <lineage>
        <taxon>Eukaryota</taxon>
        <taxon>Viridiplantae</taxon>
        <taxon>Chlorophyta</taxon>
        <taxon>core chlorophytes</taxon>
        <taxon>Trebouxiophyceae</taxon>
        <taxon>Chlorellales</taxon>
        <taxon>Chlorellaceae</taxon>
        <taxon>Apatococcus</taxon>
    </lineage>
</organism>
<dbReference type="SUPFAM" id="SSF82199">
    <property type="entry name" value="SET domain"/>
    <property type="match status" value="1"/>
</dbReference>
<dbReference type="AlphaFoldDB" id="A0AAW1SCX0"/>
<protein>
    <recommendedName>
        <fullName evidence="4">SET domain-containing protein</fullName>
    </recommendedName>
</protein>
<dbReference type="Gene3D" id="3.90.1410.10">
    <property type="entry name" value="set domain protein methyltransferase, domain 1"/>
    <property type="match status" value="1"/>
</dbReference>
<dbReference type="GO" id="GO:0016279">
    <property type="term" value="F:protein-lysine N-methyltransferase activity"/>
    <property type="evidence" value="ECO:0007669"/>
    <property type="project" value="TreeGrafter"/>
</dbReference>
<proteinExistence type="predicted"/>
<gene>
    <name evidence="2" type="ORF">WJX84_004866</name>
</gene>
<dbReference type="PANTHER" id="PTHR13271:SF140">
    <property type="entry name" value="SET DOMAIN-CONTAINING PROTEIN"/>
    <property type="match status" value="1"/>
</dbReference>